<comment type="caution">
    <text evidence="5">The sequence shown here is derived from an EMBL/GenBank/DDBJ whole genome shotgun (WGS) entry which is preliminary data.</text>
</comment>
<gene>
    <name evidence="5" type="ORF">VKT23_011266</name>
</gene>
<comment type="pathway">
    <text evidence="1">Secondary metabolite biosynthesis.</text>
</comment>
<dbReference type="SUPFAM" id="SSF53335">
    <property type="entry name" value="S-adenosyl-L-methionine-dependent methyltransferases"/>
    <property type="match status" value="1"/>
</dbReference>
<keyword evidence="3" id="KW-0949">S-adenosyl-L-methionine</keyword>
<dbReference type="InterPro" id="IPR051654">
    <property type="entry name" value="Meroterpenoid_MTases"/>
</dbReference>
<dbReference type="PANTHER" id="PTHR35897">
    <property type="entry name" value="METHYLTRANSFERASE AUSD"/>
    <property type="match status" value="1"/>
</dbReference>
<evidence type="ECO:0000256" key="1">
    <source>
        <dbReference type="ARBA" id="ARBA00005179"/>
    </source>
</evidence>
<evidence type="ECO:0000256" key="2">
    <source>
        <dbReference type="ARBA" id="ARBA00022679"/>
    </source>
</evidence>
<evidence type="ECO:0000256" key="3">
    <source>
        <dbReference type="ARBA" id="ARBA00022691"/>
    </source>
</evidence>
<evidence type="ECO:0000313" key="5">
    <source>
        <dbReference type="EMBL" id="KAK7454512.1"/>
    </source>
</evidence>
<protein>
    <recommendedName>
        <fullName evidence="7">Methyltransferase domain-containing protein</fullName>
    </recommendedName>
</protein>
<sequence length="287" mass="32558">MDDGKALELDLNELEEGEIALFKSQTGIEDMEELKRHVEDVITRAHKVFGYRYLTRMLFFKSKFARHPAYKHILELGKSQRNAIFLDIGCGLGHDTRKAVLDGYPVENMVASDLYPEFWSLGHELFKSTPETFPVPFIPGDIFDNSFIPEHKPFLETPATERPSLQSLKSLVPLQGHVSFIHASALFHLFREEPQRQLARKLTSLLSPASGSTIFGVHRGREEARETTNMRGDTVYDHSPESWKKLWSGAEGAEGVFPLEAVEVQADLIQAPHRPGSFMLVWSVKRI</sequence>
<keyword evidence="6" id="KW-1185">Reference proteome</keyword>
<accession>A0ABR1JE41</accession>
<dbReference type="InterPro" id="IPR029063">
    <property type="entry name" value="SAM-dependent_MTases_sf"/>
</dbReference>
<evidence type="ECO:0000313" key="6">
    <source>
        <dbReference type="Proteomes" id="UP001498398"/>
    </source>
</evidence>
<comment type="similarity">
    <text evidence="4">Belongs to the class I-like SAM-binding methyltransferase superfamily.</text>
</comment>
<evidence type="ECO:0000256" key="4">
    <source>
        <dbReference type="ARBA" id="ARBA00038314"/>
    </source>
</evidence>
<dbReference type="PANTHER" id="PTHR35897:SF1">
    <property type="entry name" value="METHYLTRANSFERASE AUSD"/>
    <property type="match status" value="1"/>
</dbReference>
<reference evidence="5 6" key="1">
    <citation type="submission" date="2024-01" db="EMBL/GenBank/DDBJ databases">
        <title>A draft genome for the cacao thread blight pathogen Marasmiellus scandens.</title>
        <authorList>
            <person name="Baruah I.K."/>
            <person name="Leung J."/>
            <person name="Bukari Y."/>
            <person name="Amoako-Attah I."/>
            <person name="Meinhardt L.W."/>
            <person name="Bailey B.A."/>
            <person name="Cohen S.P."/>
        </authorList>
    </citation>
    <scope>NUCLEOTIDE SEQUENCE [LARGE SCALE GENOMIC DNA]</scope>
    <source>
        <strain evidence="5 6">GH-19</strain>
    </source>
</reference>
<evidence type="ECO:0008006" key="7">
    <source>
        <dbReference type="Google" id="ProtNLM"/>
    </source>
</evidence>
<organism evidence="5 6">
    <name type="scientific">Marasmiellus scandens</name>
    <dbReference type="NCBI Taxonomy" id="2682957"/>
    <lineage>
        <taxon>Eukaryota</taxon>
        <taxon>Fungi</taxon>
        <taxon>Dikarya</taxon>
        <taxon>Basidiomycota</taxon>
        <taxon>Agaricomycotina</taxon>
        <taxon>Agaricomycetes</taxon>
        <taxon>Agaricomycetidae</taxon>
        <taxon>Agaricales</taxon>
        <taxon>Marasmiineae</taxon>
        <taxon>Omphalotaceae</taxon>
        <taxon>Marasmiellus</taxon>
    </lineage>
</organism>
<keyword evidence="2" id="KW-0808">Transferase</keyword>
<dbReference type="EMBL" id="JBANRG010000024">
    <property type="protein sequence ID" value="KAK7454512.1"/>
    <property type="molecule type" value="Genomic_DNA"/>
</dbReference>
<proteinExistence type="inferred from homology"/>
<dbReference type="Gene3D" id="3.40.50.150">
    <property type="entry name" value="Vaccinia Virus protein VP39"/>
    <property type="match status" value="1"/>
</dbReference>
<dbReference type="Proteomes" id="UP001498398">
    <property type="component" value="Unassembled WGS sequence"/>
</dbReference>
<name>A0ABR1JE41_9AGAR</name>